<reference evidence="1" key="1">
    <citation type="submission" date="2021-02" db="EMBL/GenBank/DDBJ databases">
        <authorList>
            <consortium name="DOE Joint Genome Institute"/>
            <person name="Ahrendt S."/>
            <person name="Looney B.P."/>
            <person name="Miyauchi S."/>
            <person name="Morin E."/>
            <person name="Drula E."/>
            <person name="Courty P.E."/>
            <person name="Chicoki N."/>
            <person name="Fauchery L."/>
            <person name="Kohler A."/>
            <person name="Kuo A."/>
            <person name="Labutti K."/>
            <person name="Pangilinan J."/>
            <person name="Lipzen A."/>
            <person name="Riley R."/>
            <person name="Andreopoulos W."/>
            <person name="He G."/>
            <person name="Johnson J."/>
            <person name="Barry K.W."/>
            <person name="Grigoriev I.V."/>
            <person name="Nagy L."/>
            <person name="Hibbett D."/>
            <person name="Henrissat B."/>
            <person name="Matheny P.B."/>
            <person name="Labbe J."/>
            <person name="Martin F."/>
        </authorList>
    </citation>
    <scope>NUCLEOTIDE SEQUENCE</scope>
    <source>
        <strain evidence="1">FP105234-sp</strain>
    </source>
</reference>
<reference evidence="1" key="2">
    <citation type="journal article" date="2022" name="New Phytol.">
        <title>Evolutionary transition to the ectomycorrhizal habit in the genomes of a hyperdiverse lineage of mushroom-forming fungi.</title>
        <authorList>
            <person name="Looney B."/>
            <person name="Miyauchi S."/>
            <person name="Morin E."/>
            <person name="Drula E."/>
            <person name="Courty P.E."/>
            <person name="Kohler A."/>
            <person name="Kuo A."/>
            <person name="LaButti K."/>
            <person name="Pangilinan J."/>
            <person name="Lipzen A."/>
            <person name="Riley R."/>
            <person name="Andreopoulos W."/>
            <person name="He G."/>
            <person name="Johnson J."/>
            <person name="Nolan M."/>
            <person name="Tritt A."/>
            <person name="Barry K.W."/>
            <person name="Grigoriev I.V."/>
            <person name="Nagy L.G."/>
            <person name="Hibbett D."/>
            <person name="Henrissat B."/>
            <person name="Matheny P.B."/>
            <person name="Labbe J."/>
            <person name="Martin F.M."/>
        </authorList>
    </citation>
    <scope>NUCLEOTIDE SEQUENCE</scope>
    <source>
        <strain evidence="1">FP105234-sp</strain>
    </source>
</reference>
<evidence type="ECO:0000313" key="1">
    <source>
        <dbReference type="EMBL" id="KAI0049393.1"/>
    </source>
</evidence>
<dbReference type="EMBL" id="MU275873">
    <property type="protein sequence ID" value="KAI0049393.1"/>
    <property type="molecule type" value="Genomic_DNA"/>
</dbReference>
<comment type="caution">
    <text evidence="1">The sequence shown here is derived from an EMBL/GenBank/DDBJ whole genome shotgun (WGS) entry which is preliminary data.</text>
</comment>
<name>A0ACB8RYZ3_9AGAM</name>
<gene>
    <name evidence="1" type="ORF">FA95DRAFT_1556866</name>
</gene>
<accession>A0ACB8RYZ3</accession>
<evidence type="ECO:0000313" key="2">
    <source>
        <dbReference type="Proteomes" id="UP000814033"/>
    </source>
</evidence>
<protein>
    <submittedName>
        <fullName evidence="1">Uncharacterized protein</fullName>
    </submittedName>
</protein>
<dbReference type="Proteomes" id="UP000814033">
    <property type="component" value="Unassembled WGS sequence"/>
</dbReference>
<organism evidence="1 2">
    <name type="scientific">Auriscalpium vulgare</name>
    <dbReference type="NCBI Taxonomy" id="40419"/>
    <lineage>
        <taxon>Eukaryota</taxon>
        <taxon>Fungi</taxon>
        <taxon>Dikarya</taxon>
        <taxon>Basidiomycota</taxon>
        <taxon>Agaricomycotina</taxon>
        <taxon>Agaricomycetes</taxon>
        <taxon>Russulales</taxon>
        <taxon>Auriscalpiaceae</taxon>
        <taxon>Auriscalpium</taxon>
    </lineage>
</organism>
<sequence>MVHSTTFAVLLALCLCATSSLAVPLLPTVPAAPAAAAAPAAPALSDFSFSPPSPPSPPSPRDVVPHTPDMGAAFQAVRRKQDDVKNVAVGDIPKPIAPDTPIASATEHTYKDSKRAGTTDDTTSTVKIPLGTANYHHNAKPQRRNTLDPVADPGKPPVQVAYQHHNERADVALPESPSVDLLHVGIPIRRDGVDTPAVKGTRLSSRDDGPPPPPPPPKTDIALPSDEKQVDVLHMGRRLPAAEQVNGPSRRQGPPGPPPPPPPPKTNVALPGDATFDAAHFQSRQGPPPPPPPPKTSIQMPEGSKVDALHVGSRDSEVEVPTGGPVDAASIN</sequence>
<keyword evidence="2" id="KW-1185">Reference proteome</keyword>
<proteinExistence type="predicted"/>